<proteinExistence type="predicted"/>
<keyword evidence="2" id="KW-0813">Transport</keyword>
<dbReference type="GO" id="GO:0005886">
    <property type="term" value="C:plasma membrane"/>
    <property type="evidence" value="ECO:0007669"/>
    <property type="project" value="TreeGrafter"/>
</dbReference>
<dbReference type="Proteomes" id="UP001232019">
    <property type="component" value="Chromosome"/>
</dbReference>
<feature type="transmembrane region" description="Helical" evidence="6">
    <location>
        <begin position="74"/>
        <end position="94"/>
    </location>
</feature>
<feature type="transmembrane region" description="Helical" evidence="6">
    <location>
        <begin position="280"/>
        <end position="298"/>
    </location>
</feature>
<organism evidence="8">
    <name type="scientific">Marivirga arenosa</name>
    <dbReference type="NCBI Taxonomy" id="3059076"/>
    <lineage>
        <taxon>Bacteria</taxon>
        <taxon>Pseudomonadati</taxon>
        <taxon>Bacteroidota</taxon>
        <taxon>Cytophagia</taxon>
        <taxon>Cytophagales</taxon>
        <taxon>Marivirgaceae</taxon>
        <taxon>Marivirga</taxon>
    </lineage>
</organism>
<evidence type="ECO:0000259" key="7">
    <source>
        <dbReference type="Pfam" id="PF03600"/>
    </source>
</evidence>
<dbReference type="GO" id="GO:0005315">
    <property type="term" value="F:phosphate transmembrane transporter activity"/>
    <property type="evidence" value="ECO:0007669"/>
    <property type="project" value="TreeGrafter"/>
</dbReference>
<feature type="domain" description="Citrate transporter-like" evidence="7">
    <location>
        <begin position="65"/>
        <end position="416"/>
    </location>
</feature>
<evidence type="ECO:0000256" key="4">
    <source>
        <dbReference type="ARBA" id="ARBA00022989"/>
    </source>
</evidence>
<feature type="transmembrane region" description="Helical" evidence="6">
    <location>
        <begin position="365"/>
        <end position="383"/>
    </location>
</feature>
<dbReference type="AlphaFoldDB" id="A0AA51X533"/>
<evidence type="ECO:0000313" key="8">
    <source>
        <dbReference type="EMBL" id="WNB16909.1"/>
    </source>
</evidence>
<comment type="subcellular location">
    <subcellularLocation>
        <location evidence="1">Membrane</location>
        <topology evidence="1">Multi-pass membrane protein</topology>
    </subcellularLocation>
</comment>
<feature type="transmembrane region" description="Helical" evidence="6">
    <location>
        <begin position="449"/>
        <end position="471"/>
    </location>
</feature>
<feature type="transmembrane region" description="Helical" evidence="6">
    <location>
        <begin position="20"/>
        <end position="42"/>
    </location>
</feature>
<dbReference type="Pfam" id="PF03600">
    <property type="entry name" value="CitMHS"/>
    <property type="match status" value="1"/>
</dbReference>
<dbReference type="EMBL" id="CP129968">
    <property type="protein sequence ID" value="WNB16909.1"/>
    <property type="molecule type" value="Genomic_DNA"/>
</dbReference>
<dbReference type="RefSeq" id="WP_322345884.1">
    <property type="nucleotide sequence ID" value="NZ_CP129968.2"/>
</dbReference>
<feature type="transmembrane region" description="Helical" evidence="6">
    <location>
        <begin position="413"/>
        <end position="437"/>
    </location>
</feature>
<dbReference type="InterPro" id="IPR004680">
    <property type="entry name" value="Cit_transptr-like_dom"/>
</dbReference>
<evidence type="ECO:0000256" key="5">
    <source>
        <dbReference type="ARBA" id="ARBA00023136"/>
    </source>
</evidence>
<evidence type="ECO:0000256" key="1">
    <source>
        <dbReference type="ARBA" id="ARBA00004141"/>
    </source>
</evidence>
<evidence type="ECO:0000256" key="2">
    <source>
        <dbReference type="ARBA" id="ARBA00022448"/>
    </source>
</evidence>
<gene>
    <name evidence="8" type="ORF">QYS47_27025</name>
</gene>
<dbReference type="NCBIfam" id="TIGR00785">
    <property type="entry name" value="dass"/>
    <property type="match status" value="1"/>
</dbReference>
<dbReference type="PANTHER" id="PTHR10283:SF92">
    <property type="entry name" value="LOW-AFFINITY PHOSPHATE TRANSPORTER PHO91"/>
    <property type="match status" value="1"/>
</dbReference>
<feature type="transmembrane region" description="Helical" evidence="6">
    <location>
        <begin position="235"/>
        <end position="254"/>
    </location>
</feature>
<reference evidence="8" key="1">
    <citation type="submission" date="2023-08" db="EMBL/GenBank/DDBJ databases">
        <title>Comparative genomics and taxonomic characterization of three novel marine species of genus Marivirga.</title>
        <authorList>
            <person name="Muhammad N."/>
            <person name="Kim S.-G."/>
        </authorList>
    </citation>
    <scope>NUCLEOTIDE SEQUENCE</scope>
    <source>
        <strain evidence="8">BKB1-2</strain>
    </source>
</reference>
<feature type="transmembrane region" description="Helical" evidence="6">
    <location>
        <begin position="149"/>
        <end position="174"/>
    </location>
</feature>
<dbReference type="InterPro" id="IPR001898">
    <property type="entry name" value="SLC13A/DASS"/>
</dbReference>
<feature type="transmembrane region" description="Helical" evidence="6">
    <location>
        <begin position="390"/>
        <end position="407"/>
    </location>
</feature>
<protein>
    <submittedName>
        <fullName evidence="8">DASS family sodium-coupled anion symporter</fullName>
    </submittedName>
</protein>
<evidence type="ECO:0000256" key="6">
    <source>
        <dbReference type="SAM" id="Phobius"/>
    </source>
</evidence>
<evidence type="ECO:0000256" key="3">
    <source>
        <dbReference type="ARBA" id="ARBA00022692"/>
    </source>
</evidence>
<feature type="transmembrane region" description="Helical" evidence="6">
    <location>
        <begin position="304"/>
        <end position="323"/>
    </location>
</feature>
<keyword evidence="3 6" id="KW-0812">Transmembrane</keyword>
<keyword evidence="5 6" id="KW-0472">Membrane</keyword>
<dbReference type="PANTHER" id="PTHR10283">
    <property type="entry name" value="SOLUTE CARRIER FAMILY 13 MEMBER"/>
    <property type="match status" value="1"/>
</dbReference>
<feature type="transmembrane region" description="Helical" evidence="6">
    <location>
        <begin position="106"/>
        <end position="128"/>
    </location>
</feature>
<accession>A0AA51X533</accession>
<feature type="transmembrane region" description="Helical" evidence="6">
    <location>
        <begin position="335"/>
        <end position="359"/>
    </location>
</feature>
<keyword evidence="4 6" id="KW-1133">Transmembrane helix</keyword>
<dbReference type="KEGG" id="marp:QYS47_27025"/>
<name>A0AA51X533_9BACT</name>
<sequence length="473" mass="51800">MRFFNDSRKTARRMYKKLHLNWLFNTSTFIGNLFIALIISYFFRRLGYGEAVDFVFLVSILSVGLWVTEAIPPFAVGILIISLLSFGFGTDYLLETKFPVELFTGTWTSNVIWLLLGGFYLAEGMRIAGLDRALFRFTVERFGNQEDKLLLGLMFTTAIASMVMSNTATTAMMITSVLPLVHTIGKSSPFSKAILTGIPAAASVGGVGTIIGSTPNAIAVGALQEVGIYISFTDWMVIGFPMAIILVYMFWYFLKSRLRLGEVRLNLDEILQTNQNTDKFKRRAVMVTVSVTIIMWLTEYFHGLPVAATSAIPILFLTITQVIRAEHVRKLPWDTLMLVAGGLALGIAIVKVGLAEIVINEINALPISVLFVTIIFSVLAVLVSNVMSNTAAASILVPLAASLALPFGITAPIIVALSCSCAVLLPVSTPANAIAYSTGMMEQKDFRQGGIFFIILAPIFAFGTVMLWYLIAF</sequence>